<evidence type="ECO:0000256" key="1">
    <source>
        <dbReference type="ARBA" id="ARBA00004141"/>
    </source>
</evidence>
<dbReference type="InterPro" id="IPR011527">
    <property type="entry name" value="ABC1_TM_dom"/>
</dbReference>
<dbReference type="InterPro" id="IPR039421">
    <property type="entry name" value="Type_1_exporter"/>
</dbReference>
<protein>
    <submittedName>
        <fullName evidence="10">Unannotated protein</fullName>
    </submittedName>
</protein>
<feature type="transmembrane region" description="Helical" evidence="7">
    <location>
        <begin position="156"/>
        <end position="179"/>
    </location>
</feature>
<evidence type="ECO:0000313" key="10">
    <source>
        <dbReference type="EMBL" id="CAB4580304.1"/>
    </source>
</evidence>
<dbReference type="PROSITE" id="PS50893">
    <property type="entry name" value="ABC_TRANSPORTER_2"/>
    <property type="match status" value="1"/>
</dbReference>
<keyword evidence="5 7" id="KW-1133">Transmembrane helix</keyword>
<dbReference type="GO" id="GO:0016020">
    <property type="term" value="C:membrane"/>
    <property type="evidence" value="ECO:0007669"/>
    <property type="project" value="UniProtKB-SubCell"/>
</dbReference>
<gene>
    <name evidence="10" type="ORF">UFOPK1493_03017</name>
</gene>
<dbReference type="Gene3D" id="3.40.50.300">
    <property type="entry name" value="P-loop containing nucleotide triphosphate hydrolases"/>
    <property type="match status" value="1"/>
</dbReference>
<proteinExistence type="predicted"/>
<dbReference type="SUPFAM" id="SSF52540">
    <property type="entry name" value="P-loop containing nucleoside triphosphate hydrolases"/>
    <property type="match status" value="1"/>
</dbReference>
<feature type="transmembrane region" description="Helical" evidence="7">
    <location>
        <begin position="270"/>
        <end position="295"/>
    </location>
</feature>
<dbReference type="GO" id="GO:0034040">
    <property type="term" value="F:ATPase-coupled lipid transmembrane transporter activity"/>
    <property type="evidence" value="ECO:0007669"/>
    <property type="project" value="TreeGrafter"/>
</dbReference>
<dbReference type="PROSITE" id="PS00211">
    <property type="entry name" value="ABC_TRANSPORTER_1"/>
    <property type="match status" value="1"/>
</dbReference>
<dbReference type="InterPro" id="IPR027417">
    <property type="entry name" value="P-loop_NTPase"/>
</dbReference>
<feature type="transmembrane region" description="Helical" evidence="7">
    <location>
        <begin position="43"/>
        <end position="63"/>
    </location>
</feature>
<dbReference type="InterPro" id="IPR003593">
    <property type="entry name" value="AAA+_ATPase"/>
</dbReference>
<evidence type="ECO:0000256" key="7">
    <source>
        <dbReference type="SAM" id="Phobius"/>
    </source>
</evidence>
<dbReference type="InterPro" id="IPR003439">
    <property type="entry name" value="ABC_transporter-like_ATP-bd"/>
</dbReference>
<sequence length="616" mass="66270">MTAGANPLDSVFEPPRVNRSLGRLRKLIGDAIGIVWSAAPRPFAATVVLQVLGALGLFAQLAITRVLIGRVLDLEDGSSVAPIVPWLLGFGGVTVLVAFSGVARTELQRLLSEEVARFAQSRVVRAATRAELIEFESPAFHDRIERASVNAMIRPVQMVGGTMGLLSATLSLVAIAVTIGAVTPLLLPIMLIGYAPLWLLAVKTSRLEHRTAVEVTEGDRRRQHLEDMLMSRGAAGEVRAYGLGEFFLGRIGDLYRERIDRVTTLVRRRLVFGLVGAAISSAVTVLTASVMTAAIAGGTLSVADAGLLLGTLLVLGQRLTMLAAAVNALFESALFLEDFTGFVGADLSPVMRDGPVVEPADRGPPAIVVDGASFTYPAQTSPALEAISLEVRPGEVLAIVGENGSGKSTLAKLLVGLYEPDAGTVRWPTTHGGERPRADVLDDTAMLFQDFARFNLDVWENIGVGRLQRLDDRRAIEAAADRAGVDDVVRHLPRGYETALGVDFARGAELSVGQWQRVALARAFFRDASLLVLDEPSASLDPRAEAQMFEQVQELYRGRTVILISHRLSNVRSADRICVIDRGRLVEQGSHAELMDRGGLYAELFRLQASGYGDDD</sequence>
<feature type="transmembrane region" description="Helical" evidence="7">
    <location>
        <begin position="185"/>
        <end position="202"/>
    </location>
</feature>
<keyword evidence="6 7" id="KW-0472">Membrane</keyword>
<dbReference type="GO" id="GO:0016887">
    <property type="term" value="F:ATP hydrolysis activity"/>
    <property type="evidence" value="ECO:0007669"/>
    <property type="project" value="InterPro"/>
</dbReference>
<dbReference type="PANTHER" id="PTHR24221">
    <property type="entry name" value="ATP-BINDING CASSETTE SUB-FAMILY B"/>
    <property type="match status" value="1"/>
</dbReference>
<dbReference type="Gene3D" id="1.20.1560.10">
    <property type="entry name" value="ABC transporter type 1, transmembrane domain"/>
    <property type="match status" value="1"/>
</dbReference>
<evidence type="ECO:0000259" key="9">
    <source>
        <dbReference type="PROSITE" id="PS50929"/>
    </source>
</evidence>
<keyword evidence="4" id="KW-0067">ATP-binding</keyword>
<feature type="domain" description="ABC transporter" evidence="8">
    <location>
        <begin position="367"/>
        <end position="607"/>
    </location>
</feature>
<feature type="domain" description="ABC transmembrane type-1" evidence="9">
    <location>
        <begin position="44"/>
        <end position="331"/>
    </location>
</feature>
<dbReference type="GO" id="GO:0005524">
    <property type="term" value="F:ATP binding"/>
    <property type="evidence" value="ECO:0007669"/>
    <property type="project" value="UniProtKB-KW"/>
</dbReference>
<evidence type="ECO:0000256" key="2">
    <source>
        <dbReference type="ARBA" id="ARBA00022692"/>
    </source>
</evidence>
<evidence type="ECO:0000256" key="5">
    <source>
        <dbReference type="ARBA" id="ARBA00022989"/>
    </source>
</evidence>
<evidence type="ECO:0000256" key="6">
    <source>
        <dbReference type="ARBA" id="ARBA00023136"/>
    </source>
</evidence>
<dbReference type="InterPro" id="IPR017871">
    <property type="entry name" value="ABC_transporter-like_CS"/>
</dbReference>
<feature type="transmembrane region" description="Helical" evidence="7">
    <location>
        <begin position="83"/>
        <end position="103"/>
    </location>
</feature>
<comment type="subcellular location">
    <subcellularLocation>
        <location evidence="1">Membrane</location>
        <topology evidence="1">Multi-pass membrane protein</topology>
    </subcellularLocation>
</comment>
<dbReference type="GO" id="GO:0140359">
    <property type="term" value="F:ABC-type transporter activity"/>
    <property type="evidence" value="ECO:0007669"/>
    <property type="project" value="InterPro"/>
</dbReference>
<dbReference type="PROSITE" id="PS50929">
    <property type="entry name" value="ABC_TM1F"/>
    <property type="match status" value="1"/>
</dbReference>
<dbReference type="PANTHER" id="PTHR24221:SF646">
    <property type="entry name" value="HAEMOLYSIN SECRETION ATP-BINDING PROTEIN"/>
    <property type="match status" value="1"/>
</dbReference>
<dbReference type="SUPFAM" id="SSF90123">
    <property type="entry name" value="ABC transporter transmembrane region"/>
    <property type="match status" value="1"/>
</dbReference>
<dbReference type="EMBL" id="CAEZSR010000148">
    <property type="protein sequence ID" value="CAB4580304.1"/>
    <property type="molecule type" value="Genomic_DNA"/>
</dbReference>
<organism evidence="10">
    <name type="scientific">freshwater metagenome</name>
    <dbReference type="NCBI Taxonomy" id="449393"/>
    <lineage>
        <taxon>unclassified sequences</taxon>
        <taxon>metagenomes</taxon>
        <taxon>ecological metagenomes</taxon>
    </lineage>
</organism>
<keyword evidence="2 7" id="KW-0812">Transmembrane</keyword>
<accession>A0A6J6F044</accession>
<dbReference type="Pfam" id="PF00005">
    <property type="entry name" value="ABC_tran"/>
    <property type="match status" value="1"/>
</dbReference>
<evidence type="ECO:0000256" key="4">
    <source>
        <dbReference type="ARBA" id="ARBA00022840"/>
    </source>
</evidence>
<dbReference type="AlphaFoldDB" id="A0A6J6F044"/>
<evidence type="ECO:0000259" key="8">
    <source>
        <dbReference type="PROSITE" id="PS50893"/>
    </source>
</evidence>
<name>A0A6J6F044_9ZZZZ</name>
<dbReference type="SMART" id="SM00382">
    <property type="entry name" value="AAA"/>
    <property type="match status" value="1"/>
</dbReference>
<evidence type="ECO:0000256" key="3">
    <source>
        <dbReference type="ARBA" id="ARBA00022741"/>
    </source>
</evidence>
<keyword evidence="3" id="KW-0547">Nucleotide-binding</keyword>
<reference evidence="10" key="1">
    <citation type="submission" date="2020-05" db="EMBL/GenBank/DDBJ databases">
        <authorList>
            <person name="Chiriac C."/>
            <person name="Salcher M."/>
            <person name="Ghai R."/>
            <person name="Kavagutti S V."/>
        </authorList>
    </citation>
    <scope>NUCLEOTIDE SEQUENCE</scope>
</reference>
<dbReference type="InterPro" id="IPR036640">
    <property type="entry name" value="ABC1_TM_sf"/>
</dbReference>